<organism evidence="1 2">
    <name type="scientific">Volvox africanus</name>
    <dbReference type="NCBI Taxonomy" id="51714"/>
    <lineage>
        <taxon>Eukaryota</taxon>
        <taxon>Viridiplantae</taxon>
        <taxon>Chlorophyta</taxon>
        <taxon>core chlorophytes</taxon>
        <taxon>Chlorophyceae</taxon>
        <taxon>CS clade</taxon>
        <taxon>Chlamydomonadales</taxon>
        <taxon>Volvocaceae</taxon>
        <taxon>Volvox</taxon>
    </lineage>
</organism>
<name>A0A8J4ASE1_9CHLO</name>
<dbReference type="Proteomes" id="UP000747399">
    <property type="component" value="Unassembled WGS sequence"/>
</dbReference>
<protein>
    <submittedName>
        <fullName evidence="1">Uncharacterized protein</fullName>
    </submittedName>
</protein>
<dbReference type="AlphaFoldDB" id="A0A8J4ASE1"/>
<dbReference type="EMBL" id="BNCO01000004">
    <property type="protein sequence ID" value="GIL46697.1"/>
    <property type="molecule type" value="Genomic_DNA"/>
</dbReference>
<proteinExistence type="predicted"/>
<accession>A0A8J4ASE1</accession>
<reference evidence="1" key="1">
    <citation type="journal article" date="2021" name="Proc. Natl. Acad. Sci. U.S.A.">
        <title>Three genomes in the algal genus Volvox reveal the fate of a haploid sex-determining region after a transition to homothallism.</title>
        <authorList>
            <person name="Yamamoto K."/>
            <person name="Hamaji T."/>
            <person name="Kawai-Toyooka H."/>
            <person name="Matsuzaki R."/>
            <person name="Takahashi F."/>
            <person name="Nishimura Y."/>
            <person name="Kawachi M."/>
            <person name="Noguchi H."/>
            <person name="Minakuchi Y."/>
            <person name="Umen J.G."/>
            <person name="Toyoda A."/>
            <person name="Nozaki H."/>
        </authorList>
    </citation>
    <scope>NUCLEOTIDE SEQUENCE</scope>
    <source>
        <strain evidence="1">NIES-3780</strain>
    </source>
</reference>
<gene>
    <name evidence="1" type="ORF">Vafri_3621</name>
</gene>
<evidence type="ECO:0000313" key="2">
    <source>
        <dbReference type="Proteomes" id="UP000747399"/>
    </source>
</evidence>
<keyword evidence="2" id="KW-1185">Reference proteome</keyword>
<sequence length="108" mass="11592">MEVARVQVIEVPPRMANMAIENPLAINGRVVKDESSRLQSQGAEACKPKSWIQGGQEERLPVAITATDVGGPSPAQKPEISEKLDLPKFCACSNIASICNPTYVNKCA</sequence>
<comment type="caution">
    <text evidence="1">The sequence shown here is derived from an EMBL/GenBank/DDBJ whole genome shotgun (WGS) entry which is preliminary data.</text>
</comment>
<evidence type="ECO:0000313" key="1">
    <source>
        <dbReference type="EMBL" id="GIL46697.1"/>
    </source>
</evidence>